<evidence type="ECO:0000256" key="1">
    <source>
        <dbReference type="ARBA" id="ARBA00004496"/>
    </source>
</evidence>
<comment type="catalytic activity">
    <reaction evidence="9">
        <text>a (3R)-hydroxyacyl-[ACP] = a (2E)-enoyl-[ACP] + H2O</text>
        <dbReference type="Rhea" id="RHEA:13097"/>
        <dbReference type="Rhea" id="RHEA-COMP:9925"/>
        <dbReference type="Rhea" id="RHEA-COMP:9945"/>
        <dbReference type="ChEBI" id="CHEBI:15377"/>
        <dbReference type="ChEBI" id="CHEBI:78784"/>
        <dbReference type="ChEBI" id="CHEBI:78827"/>
        <dbReference type="EC" id="4.2.1.59"/>
    </reaction>
</comment>
<dbReference type="Gene3D" id="3.10.129.10">
    <property type="entry name" value="Hotdog Thioesterase"/>
    <property type="match status" value="1"/>
</dbReference>
<dbReference type="RefSeq" id="WP_141444150.1">
    <property type="nucleotide sequence ID" value="NZ_CP038231.1"/>
</dbReference>
<evidence type="ECO:0000313" key="12">
    <source>
        <dbReference type="Proteomes" id="UP000318709"/>
    </source>
</evidence>
<dbReference type="GO" id="GO:0016020">
    <property type="term" value="C:membrane"/>
    <property type="evidence" value="ECO:0007669"/>
    <property type="project" value="GOC"/>
</dbReference>
<evidence type="ECO:0000256" key="4">
    <source>
        <dbReference type="ARBA" id="ARBA00022516"/>
    </source>
</evidence>
<dbReference type="FunFam" id="3.10.129.10:FF:000001">
    <property type="entry name" value="3-hydroxyacyl-[acyl-carrier-protein] dehydratase FabZ"/>
    <property type="match status" value="1"/>
</dbReference>
<evidence type="ECO:0000256" key="2">
    <source>
        <dbReference type="ARBA" id="ARBA00009174"/>
    </source>
</evidence>
<dbReference type="GO" id="GO:0005737">
    <property type="term" value="C:cytoplasm"/>
    <property type="evidence" value="ECO:0007669"/>
    <property type="project" value="UniProtKB-SubCell"/>
</dbReference>
<comment type="similarity">
    <text evidence="2 9">Belongs to the thioester dehydratase family. FabZ subfamily.</text>
</comment>
<keyword evidence="6 9" id="KW-0443">Lipid metabolism</keyword>
<keyword evidence="3 9" id="KW-0963">Cytoplasm</keyword>
<keyword evidence="5 9" id="KW-0441">Lipid A biosynthesis</keyword>
<keyword evidence="12" id="KW-1185">Reference proteome</keyword>
<evidence type="ECO:0000256" key="5">
    <source>
        <dbReference type="ARBA" id="ARBA00022556"/>
    </source>
</evidence>
<dbReference type="SUPFAM" id="SSF54637">
    <property type="entry name" value="Thioesterase/thiol ester dehydrase-isomerase"/>
    <property type="match status" value="1"/>
</dbReference>
<dbReference type="Proteomes" id="UP000318709">
    <property type="component" value="Chromosome"/>
</dbReference>
<organism evidence="11 12">
    <name type="scientific">Formicincola oecophyllae</name>
    <dbReference type="NCBI Taxonomy" id="2558361"/>
    <lineage>
        <taxon>Bacteria</taxon>
        <taxon>Pseudomonadati</taxon>
        <taxon>Pseudomonadota</taxon>
        <taxon>Alphaproteobacteria</taxon>
        <taxon>Acetobacterales</taxon>
        <taxon>Acetobacteraceae</taxon>
        <taxon>Formicincola</taxon>
    </lineage>
</organism>
<evidence type="ECO:0000313" key="11">
    <source>
        <dbReference type="EMBL" id="QDH13888.1"/>
    </source>
</evidence>
<evidence type="ECO:0000256" key="8">
    <source>
        <dbReference type="ARBA" id="ARBA00025049"/>
    </source>
</evidence>
<dbReference type="InterPro" id="IPR010084">
    <property type="entry name" value="FabZ"/>
</dbReference>
<dbReference type="OrthoDB" id="9772788at2"/>
<dbReference type="EMBL" id="CP038231">
    <property type="protein sequence ID" value="QDH13888.1"/>
    <property type="molecule type" value="Genomic_DNA"/>
</dbReference>
<dbReference type="NCBIfam" id="NF000582">
    <property type="entry name" value="PRK00006.1"/>
    <property type="match status" value="1"/>
</dbReference>
<evidence type="ECO:0000256" key="6">
    <source>
        <dbReference type="ARBA" id="ARBA00023098"/>
    </source>
</evidence>
<keyword evidence="4 9" id="KW-0444">Lipid biosynthesis</keyword>
<protein>
    <recommendedName>
        <fullName evidence="9">3-hydroxyacyl-[acyl-carrier-protein] dehydratase FabZ</fullName>
        <ecNumber evidence="9">4.2.1.59</ecNumber>
    </recommendedName>
    <alternativeName>
        <fullName evidence="9">(3R)-hydroxymyristoyl-[acyl-carrier-protein] dehydratase</fullName>
        <shortName evidence="9">(3R)-hydroxymyristoyl-ACP dehydrase</shortName>
    </alternativeName>
    <alternativeName>
        <fullName evidence="9">Beta-hydroxyacyl-ACP dehydratase</fullName>
    </alternativeName>
</protein>
<dbReference type="PANTHER" id="PTHR30272:SF1">
    <property type="entry name" value="3-HYDROXYACYL-[ACYL-CARRIER-PROTEIN] DEHYDRATASE"/>
    <property type="match status" value="1"/>
</dbReference>
<accession>A0A4Y6UBD5</accession>
<proteinExistence type="inferred from homology"/>
<evidence type="ECO:0000256" key="9">
    <source>
        <dbReference type="HAMAP-Rule" id="MF_00406"/>
    </source>
</evidence>
<gene>
    <name evidence="9 11" type="primary">fabZ</name>
    <name evidence="11" type="ORF">E3E12_06475</name>
</gene>
<dbReference type="GO" id="GO:0009245">
    <property type="term" value="P:lipid A biosynthetic process"/>
    <property type="evidence" value="ECO:0007669"/>
    <property type="project" value="UniProtKB-UniRule"/>
</dbReference>
<dbReference type="AlphaFoldDB" id="A0A4Y6UBD5"/>
<dbReference type="KEGG" id="swf:E3E12_06475"/>
<name>A0A4Y6UBD5_9PROT</name>
<evidence type="ECO:0000256" key="3">
    <source>
        <dbReference type="ARBA" id="ARBA00022490"/>
    </source>
</evidence>
<dbReference type="NCBIfam" id="TIGR01750">
    <property type="entry name" value="fabZ"/>
    <property type="match status" value="1"/>
</dbReference>
<dbReference type="InterPro" id="IPR013114">
    <property type="entry name" value="FabA_FabZ"/>
</dbReference>
<feature type="active site" evidence="9">
    <location>
        <position position="75"/>
    </location>
</feature>
<dbReference type="CDD" id="cd01288">
    <property type="entry name" value="FabZ"/>
    <property type="match status" value="1"/>
</dbReference>
<comment type="subcellular location">
    <subcellularLocation>
        <location evidence="1 9">Cytoplasm</location>
    </subcellularLocation>
</comment>
<dbReference type="HAMAP" id="MF_00406">
    <property type="entry name" value="FabZ"/>
    <property type="match status" value="1"/>
</dbReference>
<evidence type="ECO:0000256" key="10">
    <source>
        <dbReference type="SAM" id="MobiDB-lite"/>
    </source>
</evidence>
<dbReference type="PANTHER" id="PTHR30272">
    <property type="entry name" value="3-HYDROXYACYL-[ACYL-CARRIER-PROTEIN] DEHYDRATASE"/>
    <property type="match status" value="1"/>
</dbReference>
<feature type="region of interest" description="Disordered" evidence="10">
    <location>
        <begin position="1"/>
        <end position="23"/>
    </location>
</feature>
<keyword evidence="7 9" id="KW-0456">Lyase</keyword>
<dbReference type="GO" id="GO:0006633">
    <property type="term" value="P:fatty acid biosynthetic process"/>
    <property type="evidence" value="ECO:0007669"/>
    <property type="project" value="UniProtKB-UniRule"/>
</dbReference>
<sequence length="170" mass="18700">MPPDRPSHSTGSERVSAEAEKTHEVPASADITRIMQAIPHRYPFLLIDRMENIVAGESAVGIKNVTFNEPYFQGHFPAKPVMPGVLIIEAMAQTAATLVVLTLGDVFDGKLVYFMTIENAKFRRPVGPGDVLELHVEKERQRANVWRFHGTAKVGDVVVAQATFSAMIMG</sequence>
<evidence type="ECO:0000256" key="7">
    <source>
        <dbReference type="ARBA" id="ARBA00023239"/>
    </source>
</evidence>
<comment type="function">
    <text evidence="8 9">Involved in unsaturated fatty acids biosynthesis. Catalyzes the dehydration of short chain beta-hydroxyacyl-ACPs and long chain saturated and unsaturated beta-hydroxyacyl-ACPs.</text>
</comment>
<dbReference type="InterPro" id="IPR029069">
    <property type="entry name" value="HotDog_dom_sf"/>
</dbReference>
<dbReference type="Pfam" id="PF07977">
    <property type="entry name" value="FabA"/>
    <property type="match status" value="1"/>
</dbReference>
<dbReference type="EC" id="4.2.1.59" evidence="9"/>
<reference evidence="11 12" key="1">
    <citation type="submission" date="2019-03" db="EMBL/GenBank/DDBJ databases">
        <title>The complete genome sequence of Swingsia_sp. F3b2 LMG30590(T).</title>
        <authorList>
            <person name="Chua K.-O."/>
            <person name="Chan K.-G."/>
            <person name="See-Too W.-S."/>
        </authorList>
    </citation>
    <scope>NUCLEOTIDE SEQUENCE [LARGE SCALE GENOMIC DNA]</scope>
    <source>
        <strain evidence="11 12">F3b2</strain>
    </source>
</reference>
<dbReference type="GO" id="GO:0019171">
    <property type="term" value="F:(3R)-hydroxyacyl-[acyl-carrier-protein] dehydratase activity"/>
    <property type="evidence" value="ECO:0007669"/>
    <property type="project" value="UniProtKB-EC"/>
</dbReference>